<protein>
    <submittedName>
        <fullName evidence="1">Uncharacterized protein</fullName>
    </submittedName>
</protein>
<evidence type="ECO:0000313" key="1">
    <source>
        <dbReference type="EMBL" id="PRQ24453.1"/>
    </source>
</evidence>
<dbReference type="Gramene" id="PRQ24453">
    <property type="protein sequence ID" value="PRQ24453"/>
    <property type="gene ID" value="RchiOBHm_Chr6g0272571"/>
</dbReference>
<dbReference type="EMBL" id="PDCK01000044">
    <property type="protein sequence ID" value="PRQ24453.1"/>
    <property type="molecule type" value="Genomic_DNA"/>
</dbReference>
<proteinExistence type="predicted"/>
<evidence type="ECO:0000313" key="2">
    <source>
        <dbReference type="Proteomes" id="UP000238479"/>
    </source>
</evidence>
<accession>A0A2P6PR87</accession>
<sequence length="83" mass="9381">MPCFILSKSQHTTSLSLSHVLPGKLKRGAIFQFPIPNDISIAYPETQTLNLCSALFEISNTQKPKSNLNSYFFFSLFHNSPKF</sequence>
<comment type="caution">
    <text evidence="1">The sequence shown here is derived from an EMBL/GenBank/DDBJ whole genome shotgun (WGS) entry which is preliminary data.</text>
</comment>
<keyword evidence="2" id="KW-1185">Reference proteome</keyword>
<organism evidence="1 2">
    <name type="scientific">Rosa chinensis</name>
    <name type="common">China rose</name>
    <dbReference type="NCBI Taxonomy" id="74649"/>
    <lineage>
        <taxon>Eukaryota</taxon>
        <taxon>Viridiplantae</taxon>
        <taxon>Streptophyta</taxon>
        <taxon>Embryophyta</taxon>
        <taxon>Tracheophyta</taxon>
        <taxon>Spermatophyta</taxon>
        <taxon>Magnoliopsida</taxon>
        <taxon>eudicotyledons</taxon>
        <taxon>Gunneridae</taxon>
        <taxon>Pentapetalae</taxon>
        <taxon>rosids</taxon>
        <taxon>fabids</taxon>
        <taxon>Rosales</taxon>
        <taxon>Rosaceae</taxon>
        <taxon>Rosoideae</taxon>
        <taxon>Rosoideae incertae sedis</taxon>
        <taxon>Rosa</taxon>
    </lineage>
</organism>
<reference evidence="1 2" key="1">
    <citation type="journal article" date="2018" name="Nat. Genet.">
        <title>The Rosa genome provides new insights in the design of modern roses.</title>
        <authorList>
            <person name="Bendahmane M."/>
        </authorList>
    </citation>
    <scope>NUCLEOTIDE SEQUENCE [LARGE SCALE GENOMIC DNA]</scope>
    <source>
        <strain evidence="2">cv. Old Blush</strain>
    </source>
</reference>
<dbReference type="Proteomes" id="UP000238479">
    <property type="component" value="Chromosome 6"/>
</dbReference>
<name>A0A2P6PR87_ROSCH</name>
<gene>
    <name evidence="1" type="ORF">RchiOBHm_Chr6g0272571</name>
</gene>
<dbReference type="AlphaFoldDB" id="A0A2P6PR87"/>